<dbReference type="InterPro" id="IPR012677">
    <property type="entry name" value="Nucleotide-bd_a/b_plait_sf"/>
</dbReference>
<reference evidence="7" key="1">
    <citation type="submission" date="2021-01" db="UniProtKB">
        <authorList>
            <consortium name="EnsemblPlants"/>
        </authorList>
    </citation>
    <scope>IDENTIFICATION</scope>
</reference>
<dbReference type="Pfam" id="PF03467">
    <property type="entry name" value="Smg4_UPF3"/>
    <property type="match status" value="1"/>
</dbReference>
<comment type="subcellular location">
    <subcellularLocation>
        <location evidence="1">Nucleus</location>
    </subcellularLocation>
</comment>
<evidence type="ECO:0000256" key="1">
    <source>
        <dbReference type="ARBA" id="ARBA00004123"/>
    </source>
</evidence>
<dbReference type="GO" id="GO:0045727">
    <property type="term" value="P:positive regulation of translation"/>
    <property type="evidence" value="ECO:0007669"/>
    <property type="project" value="TreeGrafter"/>
</dbReference>
<feature type="region of interest" description="Disordered" evidence="5">
    <location>
        <begin position="165"/>
        <end position="225"/>
    </location>
</feature>
<keyword evidence="3" id="KW-0866">Nonsense-mediated mRNA decay</keyword>
<dbReference type="InterPro" id="IPR005120">
    <property type="entry name" value="UPF3_dom"/>
</dbReference>
<evidence type="ECO:0000256" key="2">
    <source>
        <dbReference type="ARBA" id="ARBA00005991"/>
    </source>
</evidence>
<dbReference type="SUPFAM" id="SSF54928">
    <property type="entry name" value="RNA-binding domain, RBD"/>
    <property type="match status" value="1"/>
</dbReference>
<accession>A0A7N0T4Q3</accession>
<dbReference type="Gene3D" id="3.30.70.330">
    <property type="match status" value="1"/>
</dbReference>
<proteinExistence type="inferred from homology"/>
<dbReference type="OMA" id="DCEYLEF"/>
<dbReference type="GO" id="GO:0000184">
    <property type="term" value="P:nuclear-transcribed mRNA catabolic process, nonsense-mediated decay"/>
    <property type="evidence" value="ECO:0007669"/>
    <property type="project" value="UniProtKB-KW"/>
</dbReference>
<keyword evidence="8" id="KW-1185">Reference proteome</keyword>
<evidence type="ECO:0000313" key="8">
    <source>
        <dbReference type="Proteomes" id="UP000594263"/>
    </source>
</evidence>
<dbReference type="GO" id="GO:0005737">
    <property type="term" value="C:cytoplasm"/>
    <property type="evidence" value="ECO:0007669"/>
    <property type="project" value="TreeGrafter"/>
</dbReference>
<evidence type="ECO:0000259" key="6">
    <source>
        <dbReference type="Pfam" id="PF03467"/>
    </source>
</evidence>
<dbReference type="CDD" id="cd12455">
    <property type="entry name" value="RRM_like_Smg4_UPF3"/>
    <property type="match status" value="1"/>
</dbReference>
<dbReference type="PANTHER" id="PTHR13112:SF0">
    <property type="entry name" value="FI21285P1"/>
    <property type="match status" value="1"/>
</dbReference>
<feature type="compositionally biased region" description="Basic and acidic residues" evidence="5">
    <location>
        <begin position="215"/>
        <end position="224"/>
    </location>
</feature>
<organism evidence="7 8">
    <name type="scientific">Kalanchoe fedtschenkoi</name>
    <name type="common">Lavender scallops</name>
    <name type="synonym">South American air plant</name>
    <dbReference type="NCBI Taxonomy" id="63787"/>
    <lineage>
        <taxon>Eukaryota</taxon>
        <taxon>Viridiplantae</taxon>
        <taxon>Streptophyta</taxon>
        <taxon>Embryophyta</taxon>
        <taxon>Tracheophyta</taxon>
        <taxon>Spermatophyta</taxon>
        <taxon>Magnoliopsida</taxon>
        <taxon>eudicotyledons</taxon>
        <taxon>Gunneridae</taxon>
        <taxon>Pentapetalae</taxon>
        <taxon>Saxifragales</taxon>
        <taxon>Crassulaceae</taxon>
        <taxon>Kalanchoe</taxon>
    </lineage>
</organism>
<name>A0A7N0T4Q3_KALFE</name>
<keyword evidence="4" id="KW-0539">Nucleus</keyword>
<dbReference type="GO" id="GO:0005730">
    <property type="term" value="C:nucleolus"/>
    <property type="evidence" value="ECO:0007669"/>
    <property type="project" value="TreeGrafter"/>
</dbReference>
<dbReference type="Gramene" id="Kaladp0022s0140.1.v1.1">
    <property type="protein sequence ID" value="Kaladp0022s0140.1.v1.1"/>
    <property type="gene ID" value="Kaladp0022s0140.v1.1"/>
</dbReference>
<comment type="similarity">
    <text evidence="2">Belongs to the RENT3 family.</text>
</comment>
<dbReference type="InterPro" id="IPR035979">
    <property type="entry name" value="RBD_domain_sf"/>
</dbReference>
<dbReference type="InterPro" id="IPR039722">
    <property type="entry name" value="Upf3"/>
</dbReference>
<feature type="compositionally biased region" description="Low complexity" evidence="5">
    <location>
        <begin position="185"/>
        <end position="199"/>
    </location>
</feature>
<dbReference type="PANTHER" id="PTHR13112">
    <property type="entry name" value="UPF3 REGULATOR OF NONSENSE TRANSCRIPTS-LIKE PROTEIN"/>
    <property type="match status" value="1"/>
</dbReference>
<evidence type="ECO:0000256" key="5">
    <source>
        <dbReference type="SAM" id="MobiDB-lite"/>
    </source>
</evidence>
<sequence>MKGPPDRTKVVVRHLPPSVPHSMIMEQIDRVFGGRYDWSRFRPGKNSHKHQTHSRLYINFQRAEDVVEFAEFFNGHVFVNEKGNQFRVQVEYAPSQQVPKPPKKDGREGTIVKDPEYIAFLENLSKPVENLPSAEIQLERREADRVGAPKDAPIVTPLMDYIRQKRAAKNRPQKSISAGKGGRRSGAPSAGVSTSSSSRRGSDKKKSSTMYVQRDPAKNTKGNDKSNFILVTKKDHQRLLEKSSSPVSAAGKFSEDDSGVAVANDVGSKKIVLLKGKEKVIEVSDVSITVYCACRWLQKSWHWVFIDHTGLLILFIRWQNY</sequence>
<evidence type="ECO:0000256" key="4">
    <source>
        <dbReference type="ARBA" id="ARBA00023242"/>
    </source>
</evidence>
<dbReference type="Proteomes" id="UP000594263">
    <property type="component" value="Unplaced"/>
</dbReference>
<dbReference type="EnsemblPlants" id="Kaladp0022s0140.1.v1.1">
    <property type="protein sequence ID" value="Kaladp0022s0140.1.v1.1"/>
    <property type="gene ID" value="Kaladp0022s0140.v1.1"/>
</dbReference>
<evidence type="ECO:0000313" key="7">
    <source>
        <dbReference type="EnsemblPlants" id="Kaladp0022s0140.1.v1.1"/>
    </source>
</evidence>
<dbReference type="GO" id="GO:0003729">
    <property type="term" value="F:mRNA binding"/>
    <property type="evidence" value="ECO:0007669"/>
    <property type="project" value="TreeGrafter"/>
</dbReference>
<protein>
    <recommendedName>
        <fullName evidence="6">UPF3 domain-containing protein</fullName>
    </recommendedName>
</protein>
<feature type="domain" description="UPF3" evidence="6">
    <location>
        <begin position="7"/>
        <end position="167"/>
    </location>
</feature>
<dbReference type="AlphaFoldDB" id="A0A7N0T4Q3"/>
<evidence type="ECO:0000256" key="3">
    <source>
        <dbReference type="ARBA" id="ARBA00023161"/>
    </source>
</evidence>